<accession>A0A1G8P5G4</accession>
<dbReference type="EMBL" id="FNDX01000009">
    <property type="protein sequence ID" value="SDI87575.1"/>
    <property type="molecule type" value="Genomic_DNA"/>
</dbReference>
<feature type="transmembrane region" description="Helical" evidence="1">
    <location>
        <begin position="6"/>
        <end position="23"/>
    </location>
</feature>
<evidence type="ECO:0000256" key="1">
    <source>
        <dbReference type="SAM" id="Phobius"/>
    </source>
</evidence>
<keyword evidence="1" id="KW-0812">Transmembrane</keyword>
<evidence type="ECO:0000313" key="2">
    <source>
        <dbReference type="EMBL" id="SDI87575.1"/>
    </source>
</evidence>
<keyword evidence="1" id="KW-0472">Membrane</keyword>
<name>A0A1G8P5G4_9BACL</name>
<dbReference type="Proteomes" id="UP000199050">
    <property type="component" value="Unassembled WGS sequence"/>
</dbReference>
<gene>
    <name evidence="2" type="ORF">SAMN05216192_10992</name>
</gene>
<reference evidence="3" key="1">
    <citation type="submission" date="2016-10" db="EMBL/GenBank/DDBJ databases">
        <authorList>
            <person name="Varghese N."/>
            <person name="Submissions S."/>
        </authorList>
    </citation>
    <scope>NUCLEOTIDE SEQUENCE [LARGE SCALE GENOMIC DNA]</scope>
    <source>
        <strain evidence="3">CGMCC 1.11012</strain>
    </source>
</reference>
<organism evidence="2 3">
    <name type="scientific">Paenibacillus typhae</name>
    <dbReference type="NCBI Taxonomy" id="1174501"/>
    <lineage>
        <taxon>Bacteria</taxon>
        <taxon>Bacillati</taxon>
        <taxon>Bacillota</taxon>
        <taxon>Bacilli</taxon>
        <taxon>Bacillales</taxon>
        <taxon>Paenibacillaceae</taxon>
        <taxon>Paenibacillus</taxon>
    </lineage>
</organism>
<dbReference type="PROSITE" id="PS51257">
    <property type="entry name" value="PROKAR_LIPOPROTEIN"/>
    <property type="match status" value="1"/>
</dbReference>
<keyword evidence="3" id="KW-1185">Reference proteome</keyword>
<dbReference type="OrthoDB" id="1912519at2"/>
<sequence>MRKIVWSSVIGLIAVIVAGCFLIRPQLWARSTDLSAESVGGVKIGENIGSRSFTGKYQQTLNKQDNTMYDYYEWDGGLRTASIISGPEQGTIMRLIISGQENPLTTAKGIHIGDSKEKVMSLYGKKYYKSGEQGADIVGYIDREQNLTLEFWCVNSTGEVAEIRLDDAGVK</sequence>
<protein>
    <submittedName>
        <fullName evidence="2">Uncharacterized protein</fullName>
    </submittedName>
</protein>
<proteinExistence type="predicted"/>
<dbReference type="AlphaFoldDB" id="A0A1G8P5G4"/>
<evidence type="ECO:0000313" key="3">
    <source>
        <dbReference type="Proteomes" id="UP000199050"/>
    </source>
</evidence>
<keyword evidence="1" id="KW-1133">Transmembrane helix</keyword>
<dbReference type="RefSeq" id="WP_090714067.1">
    <property type="nucleotide sequence ID" value="NZ_CBCSKY010000011.1"/>
</dbReference>
<dbReference type="STRING" id="1174501.SAMN05216192_10992"/>